<dbReference type="AlphaFoldDB" id="A0A2W5Q9T9"/>
<keyword evidence="4 7" id="KW-0812">Transmembrane</keyword>
<dbReference type="Proteomes" id="UP000249185">
    <property type="component" value="Unassembled WGS sequence"/>
</dbReference>
<feature type="transmembrane region" description="Helical" evidence="7">
    <location>
        <begin position="128"/>
        <end position="147"/>
    </location>
</feature>
<evidence type="ECO:0000256" key="5">
    <source>
        <dbReference type="ARBA" id="ARBA00022989"/>
    </source>
</evidence>
<evidence type="ECO:0000256" key="2">
    <source>
        <dbReference type="ARBA" id="ARBA00009298"/>
    </source>
</evidence>
<evidence type="ECO:0000256" key="3">
    <source>
        <dbReference type="ARBA" id="ARBA00022475"/>
    </source>
</evidence>
<comment type="subcellular location">
    <subcellularLocation>
        <location evidence="7">Cell inner membrane</location>
        <topology evidence="7">Multi-pass membrane protein</topology>
    </subcellularLocation>
    <subcellularLocation>
        <location evidence="1">Cell membrane</location>
        <topology evidence="1">Multi-pass membrane protein</topology>
    </subcellularLocation>
</comment>
<keyword evidence="3" id="KW-1003">Cell membrane</keyword>
<evidence type="ECO:0000313" key="9">
    <source>
        <dbReference type="EMBL" id="PZQ48170.1"/>
    </source>
</evidence>
<keyword evidence="5 7" id="KW-1133">Transmembrane helix</keyword>
<dbReference type="InterPro" id="IPR003416">
    <property type="entry name" value="MgtC/SapB/SrpB/YhiD_fam"/>
</dbReference>
<evidence type="ECO:0000256" key="7">
    <source>
        <dbReference type="RuleBase" id="RU365041"/>
    </source>
</evidence>
<dbReference type="EMBL" id="QFPW01000013">
    <property type="protein sequence ID" value="PZQ48170.1"/>
    <property type="molecule type" value="Genomic_DNA"/>
</dbReference>
<dbReference type="InterPro" id="IPR049177">
    <property type="entry name" value="MgtC_SapB_SrpB_YhiD_N"/>
</dbReference>
<feature type="transmembrane region" description="Helical" evidence="7">
    <location>
        <begin position="13"/>
        <end position="30"/>
    </location>
</feature>
<evidence type="ECO:0000259" key="8">
    <source>
        <dbReference type="Pfam" id="PF02308"/>
    </source>
</evidence>
<gene>
    <name evidence="9" type="ORF">DI556_15220</name>
</gene>
<proteinExistence type="inferred from homology"/>
<evidence type="ECO:0000256" key="6">
    <source>
        <dbReference type="ARBA" id="ARBA00023136"/>
    </source>
</evidence>
<comment type="similarity">
    <text evidence="2 7">Belongs to the MgtC/SapB family.</text>
</comment>
<dbReference type="GO" id="GO:0005886">
    <property type="term" value="C:plasma membrane"/>
    <property type="evidence" value="ECO:0007669"/>
    <property type="project" value="UniProtKB-SubCell"/>
</dbReference>
<accession>A0A2W5Q9T9</accession>
<dbReference type="PRINTS" id="PR01837">
    <property type="entry name" value="MGTCSAPBPROT"/>
</dbReference>
<keyword evidence="6 7" id="KW-0472">Membrane</keyword>
<dbReference type="Pfam" id="PF02308">
    <property type="entry name" value="MgtC"/>
    <property type="match status" value="1"/>
</dbReference>
<evidence type="ECO:0000256" key="1">
    <source>
        <dbReference type="ARBA" id="ARBA00004651"/>
    </source>
</evidence>
<dbReference type="PANTHER" id="PTHR33778">
    <property type="entry name" value="PROTEIN MGTC"/>
    <property type="match status" value="1"/>
</dbReference>
<feature type="domain" description="MgtC/SapB/SrpB/YhiD N-terminal" evidence="8">
    <location>
        <begin position="18"/>
        <end position="148"/>
    </location>
</feature>
<evidence type="ECO:0000256" key="4">
    <source>
        <dbReference type="ARBA" id="ARBA00022692"/>
    </source>
</evidence>
<keyword evidence="7" id="KW-0997">Cell inner membrane</keyword>
<organism evidence="9 10">
    <name type="scientific">Rhodovulum sulfidophilum</name>
    <name type="common">Rhodobacter sulfidophilus</name>
    <dbReference type="NCBI Taxonomy" id="35806"/>
    <lineage>
        <taxon>Bacteria</taxon>
        <taxon>Pseudomonadati</taxon>
        <taxon>Pseudomonadota</taxon>
        <taxon>Alphaproteobacteria</taxon>
        <taxon>Rhodobacterales</taxon>
        <taxon>Paracoccaceae</taxon>
        <taxon>Rhodovulum</taxon>
    </lineage>
</organism>
<feature type="transmembrane region" description="Helical" evidence="7">
    <location>
        <begin position="80"/>
        <end position="97"/>
    </location>
</feature>
<evidence type="ECO:0000313" key="10">
    <source>
        <dbReference type="Proteomes" id="UP000249185"/>
    </source>
</evidence>
<dbReference type="PANTHER" id="PTHR33778:SF1">
    <property type="entry name" value="MAGNESIUM TRANSPORTER YHID-RELATED"/>
    <property type="match status" value="1"/>
</dbReference>
<comment type="caution">
    <text evidence="9">The sequence shown here is derived from an EMBL/GenBank/DDBJ whole genome shotgun (WGS) entry which is preliminary data.</text>
</comment>
<name>A0A2W5Q9T9_RHOSU</name>
<reference evidence="9 10" key="1">
    <citation type="submission" date="2017-08" db="EMBL/GenBank/DDBJ databases">
        <title>Infants hospitalized years apart are colonized by the same room-sourced microbial strains.</title>
        <authorList>
            <person name="Brooks B."/>
            <person name="Olm M.R."/>
            <person name="Firek B.A."/>
            <person name="Baker R."/>
            <person name="Thomas B.C."/>
            <person name="Morowitz M.J."/>
            <person name="Banfield J.F."/>
        </authorList>
    </citation>
    <scope>NUCLEOTIDE SEQUENCE [LARGE SCALE GENOMIC DNA]</scope>
    <source>
        <strain evidence="9">S2_005_002_R2_34</strain>
    </source>
</reference>
<sequence length="242" mass="25268">MEQIWRSFLSADIGLPMIASLLTGVLIGLEREARGKAAGLRTHALVCFASTLVMLASARQAEWHVAFIPGGTIVADPGRMAHGVLTGIGFLCAGVIFREGASVRGLTTAASLWATASIGLLYGVGLYWLAVSGTILTLLVLSLLRLIQSLMPRRIDARLVVVTRAGGGLSAGALREILSARNLRVGAMAWDSTGAAGHLELSARTWFSDEHQADELAALIAATPGVIGFAIIPARDDGSAVT</sequence>
<protein>
    <recommendedName>
        <fullName evidence="7">Protein MgtC</fullName>
    </recommendedName>
</protein>